<evidence type="ECO:0000256" key="8">
    <source>
        <dbReference type="SAM" id="MobiDB-lite"/>
    </source>
</evidence>
<reference evidence="10 11" key="1">
    <citation type="submission" date="2024-09" db="EMBL/GenBank/DDBJ databases">
        <authorList>
            <person name="Sun Q."/>
            <person name="Mori K."/>
        </authorList>
    </citation>
    <scope>NUCLEOTIDE SEQUENCE [LARGE SCALE GENOMIC DNA]</scope>
    <source>
        <strain evidence="10 11">JCM 12763</strain>
    </source>
</reference>
<dbReference type="InterPro" id="IPR050366">
    <property type="entry name" value="BP-dependent_transpt_permease"/>
</dbReference>
<comment type="similarity">
    <text evidence="7">Belongs to the binding-protein-dependent transport system permease family.</text>
</comment>
<evidence type="ECO:0000313" key="11">
    <source>
        <dbReference type="Proteomes" id="UP001589613"/>
    </source>
</evidence>
<dbReference type="SUPFAM" id="SSF161098">
    <property type="entry name" value="MetI-like"/>
    <property type="match status" value="1"/>
</dbReference>
<keyword evidence="3" id="KW-1003">Cell membrane</keyword>
<evidence type="ECO:0000256" key="4">
    <source>
        <dbReference type="ARBA" id="ARBA00022692"/>
    </source>
</evidence>
<dbReference type="InterPro" id="IPR000515">
    <property type="entry name" value="MetI-like"/>
</dbReference>
<keyword evidence="5 7" id="KW-1133">Transmembrane helix</keyword>
<evidence type="ECO:0000256" key="2">
    <source>
        <dbReference type="ARBA" id="ARBA00022448"/>
    </source>
</evidence>
<keyword evidence="11" id="KW-1185">Reference proteome</keyword>
<comment type="caution">
    <text evidence="10">The sequence shown here is derived from an EMBL/GenBank/DDBJ whole genome shotgun (WGS) entry which is preliminary data.</text>
</comment>
<sequence>MNDKPPTSGGDRPEQDRPEVPGSGREGLSPVPAPQDKAAPQDPDTMDEVTDGTSADGAPEIYSVEKNIDLTGKSYSQGQLVRRRFFRHRGAMVSLVALLAITVFAFTSIGYGVIPGWWGKNFWEGALVENMGRPTLQLWPFEPGEYPFGQDNAGKDYFALTMRGTQRSLIVAFTVGILSTIIGTLVGALAGYYRGWVEAILMRVTDLFIVIPLLVMAAVFGKMAGGGIWPLAFLLSVLTWTGLARLVRGEVLSLREREFVAAAEAIGTSSSRIIFKHILPNTIGTIIVSATLAIAATILLESALSFLGWGVRPPDTSLGLLISTYQNSFQTRPWLFWWPGMIILAIALSVNFLGDGLRDAFDPRQNRTAD</sequence>
<dbReference type="Pfam" id="PF00528">
    <property type="entry name" value="BPD_transp_1"/>
    <property type="match status" value="1"/>
</dbReference>
<gene>
    <name evidence="10" type="ORF">ACFFN0_00235</name>
</gene>
<dbReference type="CDD" id="cd06261">
    <property type="entry name" value="TM_PBP2"/>
    <property type="match status" value="1"/>
</dbReference>
<proteinExistence type="inferred from homology"/>
<accession>A0ABV5UY47</accession>
<feature type="transmembrane region" description="Helical" evidence="7">
    <location>
        <begin position="169"/>
        <end position="193"/>
    </location>
</feature>
<evidence type="ECO:0000259" key="9">
    <source>
        <dbReference type="PROSITE" id="PS50928"/>
    </source>
</evidence>
<dbReference type="PANTHER" id="PTHR43386">
    <property type="entry name" value="OLIGOPEPTIDE TRANSPORT SYSTEM PERMEASE PROTEIN APPC"/>
    <property type="match status" value="1"/>
</dbReference>
<feature type="transmembrane region" description="Helical" evidence="7">
    <location>
        <begin position="92"/>
        <end position="114"/>
    </location>
</feature>
<dbReference type="RefSeq" id="WP_377465378.1">
    <property type="nucleotide sequence ID" value="NZ_JBHMAX010000001.1"/>
</dbReference>
<feature type="transmembrane region" description="Helical" evidence="7">
    <location>
        <begin position="278"/>
        <end position="300"/>
    </location>
</feature>
<feature type="region of interest" description="Disordered" evidence="8">
    <location>
        <begin position="1"/>
        <end position="60"/>
    </location>
</feature>
<evidence type="ECO:0000256" key="6">
    <source>
        <dbReference type="ARBA" id="ARBA00023136"/>
    </source>
</evidence>
<evidence type="ECO:0000256" key="5">
    <source>
        <dbReference type="ARBA" id="ARBA00022989"/>
    </source>
</evidence>
<dbReference type="Proteomes" id="UP001589613">
    <property type="component" value="Unassembled WGS sequence"/>
</dbReference>
<feature type="compositionally biased region" description="Low complexity" evidence="8">
    <location>
        <begin position="34"/>
        <end position="43"/>
    </location>
</feature>
<feature type="transmembrane region" description="Helical" evidence="7">
    <location>
        <begin position="335"/>
        <end position="354"/>
    </location>
</feature>
<evidence type="ECO:0000256" key="7">
    <source>
        <dbReference type="RuleBase" id="RU363032"/>
    </source>
</evidence>
<dbReference type="PANTHER" id="PTHR43386:SF1">
    <property type="entry name" value="D,D-DIPEPTIDE TRANSPORT SYSTEM PERMEASE PROTEIN DDPC-RELATED"/>
    <property type="match status" value="1"/>
</dbReference>
<feature type="domain" description="ABC transmembrane type-1" evidence="9">
    <location>
        <begin position="165"/>
        <end position="354"/>
    </location>
</feature>
<keyword evidence="2 7" id="KW-0813">Transport</keyword>
<dbReference type="InterPro" id="IPR025966">
    <property type="entry name" value="OppC_N"/>
</dbReference>
<keyword evidence="4 7" id="KW-0812">Transmembrane</keyword>
<dbReference type="InterPro" id="IPR035906">
    <property type="entry name" value="MetI-like_sf"/>
</dbReference>
<comment type="subcellular location">
    <subcellularLocation>
        <location evidence="1 7">Cell membrane</location>
        <topology evidence="1 7">Multi-pass membrane protein</topology>
    </subcellularLocation>
</comment>
<dbReference type="Pfam" id="PF12911">
    <property type="entry name" value="OppC_N"/>
    <property type="match status" value="1"/>
</dbReference>
<dbReference type="Gene3D" id="1.10.3720.10">
    <property type="entry name" value="MetI-like"/>
    <property type="match status" value="1"/>
</dbReference>
<protein>
    <submittedName>
        <fullName evidence="10">ABC transporter permease</fullName>
    </submittedName>
</protein>
<evidence type="ECO:0000256" key="1">
    <source>
        <dbReference type="ARBA" id="ARBA00004651"/>
    </source>
</evidence>
<evidence type="ECO:0000256" key="3">
    <source>
        <dbReference type="ARBA" id="ARBA00022475"/>
    </source>
</evidence>
<dbReference type="PROSITE" id="PS50928">
    <property type="entry name" value="ABC_TM1"/>
    <property type="match status" value="1"/>
</dbReference>
<feature type="transmembrane region" description="Helical" evidence="7">
    <location>
        <begin position="227"/>
        <end position="247"/>
    </location>
</feature>
<dbReference type="EMBL" id="JBHMAX010000001">
    <property type="protein sequence ID" value="MFB9730471.1"/>
    <property type="molecule type" value="Genomic_DNA"/>
</dbReference>
<organism evidence="10 11">
    <name type="scientific">Ornithinimicrobium kibberense</name>
    <dbReference type="NCBI Taxonomy" id="282060"/>
    <lineage>
        <taxon>Bacteria</taxon>
        <taxon>Bacillati</taxon>
        <taxon>Actinomycetota</taxon>
        <taxon>Actinomycetes</taxon>
        <taxon>Micrococcales</taxon>
        <taxon>Ornithinimicrobiaceae</taxon>
        <taxon>Ornithinimicrobium</taxon>
    </lineage>
</organism>
<name>A0ABV5UY47_9MICO</name>
<evidence type="ECO:0000313" key="10">
    <source>
        <dbReference type="EMBL" id="MFB9730471.1"/>
    </source>
</evidence>
<keyword evidence="6 7" id="KW-0472">Membrane</keyword>
<feature type="transmembrane region" description="Helical" evidence="7">
    <location>
        <begin position="200"/>
        <end position="221"/>
    </location>
</feature>